<feature type="transmembrane region" description="Helical" evidence="7">
    <location>
        <begin position="178"/>
        <end position="198"/>
    </location>
</feature>
<dbReference type="InterPro" id="IPR047218">
    <property type="entry name" value="YocR/YhdH-like"/>
</dbReference>
<keyword evidence="3 6" id="KW-0812">Transmembrane</keyword>
<dbReference type="Gene3D" id="1.20.1740.10">
    <property type="entry name" value="Amino acid/polyamine transporter I"/>
    <property type="match status" value="1"/>
</dbReference>
<keyword evidence="9" id="KW-1185">Reference proteome</keyword>
<keyword evidence="5 7" id="KW-0472">Membrane</keyword>
<evidence type="ECO:0000313" key="9">
    <source>
        <dbReference type="Proteomes" id="UP000664835"/>
    </source>
</evidence>
<feature type="transmembrane region" description="Helical" evidence="7">
    <location>
        <begin position="12"/>
        <end position="32"/>
    </location>
</feature>
<feature type="transmembrane region" description="Helical" evidence="7">
    <location>
        <begin position="257"/>
        <end position="285"/>
    </location>
</feature>
<keyword evidence="2 6" id="KW-0813">Transport</keyword>
<dbReference type="CDD" id="cd10336">
    <property type="entry name" value="SLC6sbd_Tyt1-Like"/>
    <property type="match status" value="1"/>
</dbReference>
<feature type="transmembrane region" description="Helical" evidence="7">
    <location>
        <begin position="44"/>
        <end position="63"/>
    </location>
</feature>
<dbReference type="RefSeq" id="WP_208148149.1">
    <property type="nucleotide sequence ID" value="NZ_JAGETV010000004.1"/>
</dbReference>
<protein>
    <recommendedName>
        <fullName evidence="6">Transporter</fullName>
    </recommendedName>
</protein>
<dbReference type="PROSITE" id="PS00610">
    <property type="entry name" value="NA_NEUROTRAN_SYMP_1"/>
    <property type="match status" value="1"/>
</dbReference>
<dbReference type="SUPFAM" id="SSF161070">
    <property type="entry name" value="SNF-like"/>
    <property type="match status" value="1"/>
</dbReference>
<comment type="subcellular location">
    <subcellularLocation>
        <location evidence="1">Membrane</location>
        <topology evidence="1">Multi-pass membrane protein</topology>
    </subcellularLocation>
</comment>
<name>A0ABS3Q304_9GAMM</name>
<feature type="transmembrane region" description="Helical" evidence="7">
    <location>
        <begin position="92"/>
        <end position="123"/>
    </location>
</feature>
<comment type="similarity">
    <text evidence="6">Belongs to the sodium:neurotransmitter symporter (SNF) (TC 2.A.22) family.</text>
</comment>
<dbReference type="EMBL" id="JAGETV010000004">
    <property type="protein sequence ID" value="MBO1926704.1"/>
    <property type="molecule type" value="Genomic_DNA"/>
</dbReference>
<evidence type="ECO:0000256" key="3">
    <source>
        <dbReference type="ARBA" id="ARBA00022692"/>
    </source>
</evidence>
<reference evidence="8 9" key="1">
    <citation type="submission" date="2021-03" db="EMBL/GenBank/DDBJ databases">
        <title>Thiomicrorhabdus sp.nov.,novel sulfur-oxidizing bacteria isolated from coastal sediment.</title>
        <authorList>
            <person name="Liu X."/>
        </authorList>
    </citation>
    <scope>NUCLEOTIDE SEQUENCE [LARGE SCALE GENOMIC DNA]</scope>
    <source>
        <strain evidence="8 9">6S2-11</strain>
    </source>
</reference>
<dbReference type="InterPro" id="IPR000175">
    <property type="entry name" value="Na/ntran_symport"/>
</dbReference>
<evidence type="ECO:0000313" key="8">
    <source>
        <dbReference type="EMBL" id="MBO1926704.1"/>
    </source>
</evidence>
<evidence type="ECO:0000256" key="2">
    <source>
        <dbReference type="ARBA" id="ARBA00022448"/>
    </source>
</evidence>
<accession>A0ABS3Q304</accession>
<feature type="transmembrane region" description="Helical" evidence="7">
    <location>
        <begin position="305"/>
        <end position="328"/>
    </location>
</feature>
<feature type="transmembrane region" description="Helical" evidence="7">
    <location>
        <begin position="388"/>
        <end position="412"/>
    </location>
</feature>
<dbReference type="NCBIfam" id="NF037979">
    <property type="entry name" value="Na_transp"/>
    <property type="match status" value="1"/>
</dbReference>
<dbReference type="Proteomes" id="UP000664835">
    <property type="component" value="Unassembled WGS sequence"/>
</dbReference>
<evidence type="ECO:0000256" key="6">
    <source>
        <dbReference type="RuleBase" id="RU003732"/>
    </source>
</evidence>
<feature type="transmembrane region" description="Helical" evidence="7">
    <location>
        <begin position="152"/>
        <end position="171"/>
    </location>
</feature>
<dbReference type="InterPro" id="IPR037272">
    <property type="entry name" value="SNS_sf"/>
</dbReference>
<feature type="transmembrane region" description="Helical" evidence="7">
    <location>
        <begin position="349"/>
        <end position="368"/>
    </location>
</feature>
<sequence>MGQLKLSRESWSSQTVFILAAIGSAVGLGNLWKFPYITGENGGGAFVLVYLACILLIGLPVLLSELILGRAGQANPVQAMANLAKTHNATRLWWLLGLNGVLAGALILSFYSVIAGWAVAYFISSVQGDFINMAAEQAGVSFNAMLTNPWELLLWHTIVAVLTIMIVSKGIRSGIEKAINFMMPGLFLILLVLLGYATTTGSFEQSFAFLFNPDFSKLSWQAVLIAMGHAFFTLSIGMSAMMVYGSYLDNKQSIVKAGIWIAFADTLIALLAGLVIFSIVFANGLEPGAGPGLLFQTLPVAFGQMWGGWFFGTLFFALVIMAALSSAISLIEPALSWLQQNWGIARAKAAWSLGVIIWLLGIGTVLSFSNWENVYFLGERTLFDTLDFITTNIMLPLGGLLMSVFVAWVMSAELRDQQLQLSPLWLKLFLFDLKWIAPVAIMIVFASNLVESNSTYLLIALTLLIYVFYIWNSQNRNR</sequence>
<feature type="transmembrane region" description="Helical" evidence="7">
    <location>
        <begin position="453"/>
        <end position="471"/>
    </location>
</feature>
<gene>
    <name evidence="8" type="ORF">J3998_03875</name>
</gene>
<feature type="transmembrane region" description="Helical" evidence="7">
    <location>
        <begin position="424"/>
        <end position="447"/>
    </location>
</feature>
<proteinExistence type="inferred from homology"/>
<dbReference type="PROSITE" id="PS50267">
    <property type="entry name" value="NA_NEUROTRAN_SYMP_3"/>
    <property type="match status" value="1"/>
</dbReference>
<dbReference type="PRINTS" id="PR00176">
    <property type="entry name" value="NANEUSMPORT"/>
</dbReference>
<keyword evidence="6" id="KW-0769">Symport</keyword>
<organism evidence="8 9">
    <name type="scientific">Thiomicrorhabdus marina</name>
    <dbReference type="NCBI Taxonomy" id="2818442"/>
    <lineage>
        <taxon>Bacteria</taxon>
        <taxon>Pseudomonadati</taxon>
        <taxon>Pseudomonadota</taxon>
        <taxon>Gammaproteobacteria</taxon>
        <taxon>Thiotrichales</taxon>
        <taxon>Piscirickettsiaceae</taxon>
        <taxon>Thiomicrorhabdus</taxon>
    </lineage>
</organism>
<evidence type="ECO:0000256" key="5">
    <source>
        <dbReference type="ARBA" id="ARBA00023136"/>
    </source>
</evidence>
<evidence type="ECO:0000256" key="4">
    <source>
        <dbReference type="ARBA" id="ARBA00022989"/>
    </source>
</evidence>
<dbReference type="PANTHER" id="PTHR42948">
    <property type="entry name" value="TRANSPORTER"/>
    <property type="match status" value="1"/>
</dbReference>
<feature type="transmembrane region" description="Helical" evidence="7">
    <location>
        <begin position="218"/>
        <end position="245"/>
    </location>
</feature>
<comment type="caution">
    <text evidence="8">The sequence shown here is derived from an EMBL/GenBank/DDBJ whole genome shotgun (WGS) entry which is preliminary data.</text>
</comment>
<keyword evidence="4 7" id="KW-1133">Transmembrane helix</keyword>
<dbReference type="Pfam" id="PF00209">
    <property type="entry name" value="SNF"/>
    <property type="match status" value="2"/>
</dbReference>
<dbReference type="PANTHER" id="PTHR42948:SF1">
    <property type="entry name" value="TRANSPORTER"/>
    <property type="match status" value="1"/>
</dbReference>
<evidence type="ECO:0000256" key="1">
    <source>
        <dbReference type="ARBA" id="ARBA00004141"/>
    </source>
</evidence>
<evidence type="ECO:0000256" key="7">
    <source>
        <dbReference type="SAM" id="Phobius"/>
    </source>
</evidence>